<evidence type="ECO:0000313" key="3">
    <source>
        <dbReference type="Proteomes" id="UP000492821"/>
    </source>
</evidence>
<accession>A0A7E5A1Y4</accession>
<dbReference type="Pfam" id="PF10318">
    <property type="entry name" value="7TM_GPCR_Srh"/>
    <property type="match status" value="1"/>
</dbReference>
<proteinExistence type="predicted"/>
<organism evidence="3 4">
    <name type="scientific">Panagrellus redivivus</name>
    <name type="common">Microworm</name>
    <dbReference type="NCBI Taxonomy" id="6233"/>
    <lineage>
        <taxon>Eukaryota</taxon>
        <taxon>Metazoa</taxon>
        <taxon>Ecdysozoa</taxon>
        <taxon>Nematoda</taxon>
        <taxon>Chromadorea</taxon>
        <taxon>Rhabditida</taxon>
        <taxon>Tylenchina</taxon>
        <taxon>Panagrolaimomorpha</taxon>
        <taxon>Panagrolaimoidea</taxon>
        <taxon>Panagrolaimidae</taxon>
        <taxon>Panagrellus</taxon>
    </lineage>
</organism>
<sequence>MDIQDMTVVEVLHLSGYVSRLRINAVLAIIFNTFGIMMIIKCSPKAMKTYKYHLVHIVTIFIWLFGVHGSALMSAYISRLITLTDHGYLLKKKMTYFLMGCLHVFIAAPAIGAQFYASPERSRVLQYINETVPEFYDTFVSNACSLYAIRFEKQNFIFVLIAVLTLFTFAFVILFITLCVFRLLRKSKAVMSNKTATMHRELILTLIVQTVIPVACLVVPCVTMLVAASLKAKTLPILMQFAFQIMTLHSTFNMMAVLILMKPYRDRILLIFSRTADTPPVQHNISAHRSKTVSKGPSQNSGPP</sequence>
<feature type="transmembrane region" description="Helical" evidence="2">
    <location>
        <begin position="52"/>
        <end position="76"/>
    </location>
</feature>
<evidence type="ECO:0000313" key="4">
    <source>
        <dbReference type="WBParaSite" id="Pan_g8881.t1"/>
    </source>
</evidence>
<keyword evidence="2" id="KW-1133">Transmembrane helix</keyword>
<evidence type="ECO:0000256" key="2">
    <source>
        <dbReference type="SAM" id="Phobius"/>
    </source>
</evidence>
<keyword evidence="3" id="KW-1185">Reference proteome</keyword>
<feature type="transmembrane region" description="Helical" evidence="2">
    <location>
        <begin position="241"/>
        <end position="261"/>
    </location>
</feature>
<keyword evidence="2" id="KW-0812">Transmembrane</keyword>
<feature type="compositionally biased region" description="Polar residues" evidence="1">
    <location>
        <begin position="293"/>
        <end position="304"/>
    </location>
</feature>
<name>A0A7E5A1Y4_PANRE</name>
<reference evidence="4" key="2">
    <citation type="submission" date="2020-10" db="UniProtKB">
        <authorList>
            <consortium name="WormBaseParasite"/>
        </authorList>
    </citation>
    <scope>IDENTIFICATION</scope>
</reference>
<reference evidence="3" key="1">
    <citation type="journal article" date="2013" name="Genetics">
        <title>The draft genome and transcriptome of Panagrellus redivivus are shaped by the harsh demands of a free-living lifestyle.</title>
        <authorList>
            <person name="Srinivasan J."/>
            <person name="Dillman A.R."/>
            <person name="Macchietto M.G."/>
            <person name="Heikkinen L."/>
            <person name="Lakso M."/>
            <person name="Fracchia K.M."/>
            <person name="Antoshechkin I."/>
            <person name="Mortazavi A."/>
            <person name="Wong G."/>
            <person name="Sternberg P.W."/>
        </authorList>
    </citation>
    <scope>NUCLEOTIDE SEQUENCE [LARGE SCALE GENOMIC DNA]</scope>
    <source>
        <strain evidence="3">MT8872</strain>
    </source>
</reference>
<feature type="transmembrane region" description="Helical" evidence="2">
    <location>
        <begin position="96"/>
        <end position="117"/>
    </location>
</feature>
<feature type="region of interest" description="Disordered" evidence="1">
    <location>
        <begin position="281"/>
        <end position="304"/>
    </location>
</feature>
<evidence type="ECO:0000256" key="1">
    <source>
        <dbReference type="SAM" id="MobiDB-lite"/>
    </source>
</evidence>
<feature type="transmembrane region" description="Helical" evidence="2">
    <location>
        <begin position="202"/>
        <end position="229"/>
    </location>
</feature>
<dbReference type="WBParaSite" id="Pan_g8881.t1">
    <property type="protein sequence ID" value="Pan_g8881.t1"/>
    <property type="gene ID" value="Pan_g8881"/>
</dbReference>
<protein>
    <submittedName>
        <fullName evidence="4">G-protein coupled receptors family 1 profile domain-containing protein</fullName>
    </submittedName>
</protein>
<feature type="transmembrane region" description="Helical" evidence="2">
    <location>
        <begin position="21"/>
        <end position="40"/>
    </location>
</feature>
<keyword evidence="2" id="KW-0472">Membrane</keyword>
<feature type="transmembrane region" description="Helical" evidence="2">
    <location>
        <begin position="156"/>
        <end position="181"/>
    </location>
</feature>
<dbReference type="InterPro" id="IPR053220">
    <property type="entry name" value="Nematode_rcpt-like_serp_H"/>
</dbReference>
<dbReference type="InterPro" id="IPR019422">
    <property type="entry name" value="7TM_GPCR_serpentine_rcpt_Srh"/>
</dbReference>
<dbReference type="AlphaFoldDB" id="A0A7E5A1Y4"/>
<dbReference type="SUPFAM" id="SSF81321">
    <property type="entry name" value="Family A G protein-coupled receptor-like"/>
    <property type="match status" value="1"/>
</dbReference>
<dbReference type="PANTHER" id="PTHR22941">
    <property type="entry name" value="SERPENTINE RECEPTOR"/>
    <property type="match status" value="1"/>
</dbReference>
<dbReference type="Proteomes" id="UP000492821">
    <property type="component" value="Unassembled WGS sequence"/>
</dbReference>